<protein>
    <submittedName>
        <fullName evidence="1">Uncharacterized protein</fullName>
    </submittedName>
</protein>
<accession>A0ACC2PVX4</accession>
<gene>
    <name evidence="1" type="ORF">QAD02_022885</name>
</gene>
<keyword evidence="2" id="KW-1185">Reference proteome</keyword>
<reference evidence="1" key="1">
    <citation type="submission" date="2023-04" db="EMBL/GenBank/DDBJ databases">
        <title>A chromosome-level genome assembly of the parasitoid wasp Eretmocerus hayati.</title>
        <authorList>
            <person name="Zhong Y."/>
            <person name="Liu S."/>
            <person name="Liu Y."/>
        </authorList>
    </citation>
    <scope>NUCLEOTIDE SEQUENCE</scope>
    <source>
        <strain evidence="1">ZJU_SS_LIU_2023</strain>
    </source>
</reference>
<name>A0ACC2PVX4_9HYME</name>
<proteinExistence type="predicted"/>
<dbReference type="Proteomes" id="UP001239111">
    <property type="component" value="Chromosome 1"/>
</dbReference>
<dbReference type="EMBL" id="CM056741">
    <property type="protein sequence ID" value="KAJ8687091.1"/>
    <property type="molecule type" value="Genomic_DNA"/>
</dbReference>
<organism evidence="1 2">
    <name type="scientific">Eretmocerus hayati</name>
    <dbReference type="NCBI Taxonomy" id="131215"/>
    <lineage>
        <taxon>Eukaryota</taxon>
        <taxon>Metazoa</taxon>
        <taxon>Ecdysozoa</taxon>
        <taxon>Arthropoda</taxon>
        <taxon>Hexapoda</taxon>
        <taxon>Insecta</taxon>
        <taxon>Pterygota</taxon>
        <taxon>Neoptera</taxon>
        <taxon>Endopterygota</taxon>
        <taxon>Hymenoptera</taxon>
        <taxon>Apocrita</taxon>
        <taxon>Proctotrupomorpha</taxon>
        <taxon>Chalcidoidea</taxon>
        <taxon>Aphelinidae</taxon>
        <taxon>Aphelininae</taxon>
        <taxon>Eretmocerus</taxon>
    </lineage>
</organism>
<evidence type="ECO:0000313" key="2">
    <source>
        <dbReference type="Proteomes" id="UP001239111"/>
    </source>
</evidence>
<sequence>MHKKSSTLDWAKSEEHLLGSFSGFLPILHKLTSIFFGLTEYVHSRNRIYTPNGKIFRHGARTPSAEEARYINVSDPRIYGHSGFYQLTQEGKRQVYELGSSLRQRYSKFLGEYKPNEIFALSTRSSRTKMSLQLVLAGLFPPDSKNQWNPQLNWIPIPAPYVNTRFDVLLAPHQCPKYIKLHEIETREFFRKSLIVYEDFLQFMENKTRISFRSNYIYNFGWSYYAIKIHKMMNLPLPEWCTDDVMKTLEKLLELGLESMSLTTKLKKLNGGTLIREVLRNIDGSSNASLKIFLYSTHDLTLAAFTKAQKIEMSLPEFGSAIIVEEHEDSNGDIYIKMITRDPMKKYFETMKIPGCEEYCNVEKYKKIVKEVIPTDEDIKYLLGA</sequence>
<comment type="caution">
    <text evidence="1">The sequence shown here is derived from an EMBL/GenBank/DDBJ whole genome shotgun (WGS) entry which is preliminary data.</text>
</comment>
<evidence type="ECO:0000313" key="1">
    <source>
        <dbReference type="EMBL" id="KAJ8687091.1"/>
    </source>
</evidence>